<reference evidence="2 3" key="1">
    <citation type="submission" date="2020-02" db="EMBL/GenBank/DDBJ databases">
        <authorList>
            <person name="Ferguson B K."/>
        </authorList>
    </citation>
    <scope>NUCLEOTIDE SEQUENCE [LARGE SCALE GENOMIC DNA]</scope>
</reference>
<organism evidence="2 3">
    <name type="scientific">Nesidiocoris tenuis</name>
    <dbReference type="NCBI Taxonomy" id="355587"/>
    <lineage>
        <taxon>Eukaryota</taxon>
        <taxon>Metazoa</taxon>
        <taxon>Ecdysozoa</taxon>
        <taxon>Arthropoda</taxon>
        <taxon>Hexapoda</taxon>
        <taxon>Insecta</taxon>
        <taxon>Pterygota</taxon>
        <taxon>Neoptera</taxon>
        <taxon>Paraneoptera</taxon>
        <taxon>Hemiptera</taxon>
        <taxon>Heteroptera</taxon>
        <taxon>Panheteroptera</taxon>
        <taxon>Cimicomorpha</taxon>
        <taxon>Miridae</taxon>
        <taxon>Dicyphina</taxon>
        <taxon>Nesidiocoris</taxon>
    </lineage>
</organism>
<proteinExistence type="predicted"/>
<feature type="region of interest" description="Disordered" evidence="1">
    <location>
        <begin position="231"/>
        <end position="267"/>
    </location>
</feature>
<dbReference type="EMBL" id="CADCXU010032273">
    <property type="protein sequence ID" value="CAB0018115.1"/>
    <property type="molecule type" value="Genomic_DNA"/>
</dbReference>
<evidence type="ECO:0000313" key="3">
    <source>
        <dbReference type="Proteomes" id="UP000479000"/>
    </source>
</evidence>
<dbReference type="AlphaFoldDB" id="A0A6H5HJ49"/>
<evidence type="ECO:0000313" key="2">
    <source>
        <dbReference type="EMBL" id="CAB0018115.1"/>
    </source>
</evidence>
<sequence length="300" mass="32988">MRLPYRIERSSRFLSEFHNGRCDLRSGAHRGTSRASRAAKGLPVIRFEAHPIPHLRPPWKRFGLNSRIFISTGQFWRCKNPVLNVNLESDSCEGKRSDRRRLFGRGADAANVALSAVSQTLDSIVSRTSPRRLTIGPEVFSEVSGNIRGEEQQSTTTITLRSPPKESIIAPFLFHFLGHALLISIVTFPTRPKWTIATAHQMNGWARNASMEPLSCAALTGRRAAISLPGERQSVRPADPKRGNGTCDTQPVRGAIATGGPPTAQAADREGFDCRMFRATPSFCWLSRLSDGGKANLIGS</sequence>
<accession>A0A6H5HJ49</accession>
<name>A0A6H5HJ49_9HEMI</name>
<keyword evidence="3" id="KW-1185">Reference proteome</keyword>
<gene>
    <name evidence="2" type="ORF">NTEN_LOCUS22024</name>
</gene>
<evidence type="ECO:0000256" key="1">
    <source>
        <dbReference type="SAM" id="MobiDB-lite"/>
    </source>
</evidence>
<protein>
    <submittedName>
        <fullName evidence="2">Uncharacterized protein</fullName>
    </submittedName>
</protein>
<dbReference type="Proteomes" id="UP000479000">
    <property type="component" value="Unassembled WGS sequence"/>
</dbReference>